<reference evidence="2 3" key="1">
    <citation type="journal article" date="2019" name="Sci. Rep.">
        <title>Orb-weaving spider Araneus ventricosus genome elucidates the spidroin gene catalogue.</title>
        <authorList>
            <person name="Kono N."/>
            <person name="Nakamura H."/>
            <person name="Ohtoshi R."/>
            <person name="Moran D.A.P."/>
            <person name="Shinohara A."/>
            <person name="Yoshida Y."/>
            <person name="Fujiwara M."/>
            <person name="Mori M."/>
            <person name="Tomita M."/>
            <person name="Arakawa K."/>
        </authorList>
    </citation>
    <scope>NUCLEOTIDE SEQUENCE [LARGE SCALE GENOMIC DNA]</scope>
</reference>
<gene>
    <name evidence="2" type="ORF">AVEN_56194_1</name>
</gene>
<proteinExistence type="predicted"/>
<keyword evidence="3" id="KW-1185">Reference proteome</keyword>
<dbReference type="EMBL" id="BGPR01035671">
    <property type="protein sequence ID" value="GBO10606.1"/>
    <property type="molecule type" value="Genomic_DNA"/>
</dbReference>
<comment type="caution">
    <text evidence="2">The sequence shown here is derived from an EMBL/GenBank/DDBJ whole genome shotgun (WGS) entry which is preliminary data.</text>
</comment>
<feature type="region of interest" description="Disordered" evidence="1">
    <location>
        <begin position="89"/>
        <end position="111"/>
    </location>
</feature>
<accession>A0A4Y2UG58</accession>
<sequence length="121" mass="13880">MRQFVGKWWLSSSTTSTRVCCDDVKPQESDEGSSITKERGNGDIMIQFLIGENVPSSKTHHRLQQQYWEECLSWIRAFERCKGCREGKENVKNDRQPRTSVSGPNNRSFGSGYVADQKTFL</sequence>
<organism evidence="2 3">
    <name type="scientific">Araneus ventricosus</name>
    <name type="common">Orbweaver spider</name>
    <name type="synonym">Epeira ventricosa</name>
    <dbReference type="NCBI Taxonomy" id="182803"/>
    <lineage>
        <taxon>Eukaryota</taxon>
        <taxon>Metazoa</taxon>
        <taxon>Ecdysozoa</taxon>
        <taxon>Arthropoda</taxon>
        <taxon>Chelicerata</taxon>
        <taxon>Arachnida</taxon>
        <taxon>Araneae</taxon>
        <taxon>Araneomorphae</taxon>
        <taxon>Entelegynae</taxon>
        <taxon>Araneoidea</taxon>
        <taxon>Araneidae</taxon>
        <taxon>Araneus</taxon>
    </lineage>
</organism>
<protein>
    <submittedName>
        <fullName evidence="2">Uncharacterized protein</fullName>
    </submittedName>
</protein>
<feature type="compositionally biased region" description="Polar residues" evidence="1">
    <location>
        <begin position="98"/>
        <end position="109"/>
    </location>
</feature>
<evidence type="ECO:0000313" key="3">
    <source>
        <dbReference type="Proteomes" id="UP000499080"/>
    </source>
</evidence>
<dbReference type="Proteomes" id="UP000499080">
    <property type="component" value="Unassembled WGS sequence"/>
</dbReference>
<dbReference type="AlphaFoldDB" id="A0A4Y2UG58"/>
<evidence type="ECO:0000313" key="2">
    <source>
        <dbReference type="EMBL" id="GBO10606.1"/>
    </source>
</evidence>
<evidence type="ECO:0000256" key="1">
    <source>
        <dbReference type="SAM" id="MobiDB-lite"/>
    </source>
</evidence>
<name>A0A4Y2UG58_ARAVE</name>